<dbReference type="EMBL" id="JAKJXH010000011">
    <property type="protein sequence ID" value="MCF7543111.1"/>
    <property type="molecule type" value="Genomic_DNA"/>
</dbReference>
<reference evidence="2" key="1">
    <citation type="submission" date="2022-01" db="EMBL/GenBank/DDBJ databases">
        <title>Pseudomonas sp. nov. isolated from Antarctic regolith.</title>
        <authorList>
            <person name="Novakova D."/>
            <person name="Sedlar K."/>
        </authorList>
    </citation>
    <scope>NUCLEOTIDE SEQUENCE</scope>
    <source>
        <strain evidence="2">P2647</strain>
    </source>
</reference>
<evidence type="ECO:0000313" key="3">
    <source>
        <dbReference type="Proteomes" id="UP001162905"/>
    </source>
</evidence>
<sequence>MLRGIVWAAALFCGMSQAAEPIANKDKFEADYIRCIQSGFAGDCWVKAFIGHSVPWADGEEQRLITASSAYIQWLDGHPVYKVHLGTKEIKGEVFDNRGYLLERDDGALVGLWVSFRQVKGQWFVLEILGSSSDEFIRTSIGINRPREK</sequence>
<gene>
    <name evidence="2" type="ORF">L4G47_12865</name>
</gene>
<dbReference type="Proteomes" id="UP001162905">
    <property type="component" value="Unassembled WGS sequence"/>
</dbReference>
<dbReference type="RefSeq" id="WP_237252454.1">
    <property type="nucleotide sequence ID" value="NZ_JAKJXE010000023.1"/>
</dbReference>
<keyword evidence="1" id="KW-0732">Signal</keyword>
<evidence type="ECO:0000256" key="1">
    <source>
        <dbReference type="SAM" id="SignalP"/>
    </source>
</evidence>
<feature type="chain" id="PRO_5047253504" evidence="1">
    <location>
        <begin position="19"/>
        <end position="149"/>
    </location>
</feature>
<keyword evidence="3" id="KW-1185">Reference proteome</keyword>
<accession>A0ABS9I7U0</accession>
<evidence type="ECO:0000313" key="2">
    <source>
        <dbReference type="EMBL" id="MCF7543111.1"/>
    </source>
</evidence>
<name>A0ABS9I7U0_9PSED</name>
<feature type="signal peptide" evidence="1">
    <location>
        <begin position="1"/>
        <end position="18"/>
    </location>
</feature>
<comment type="caution">
    <text evidence="2">The sequence shown here is derived from an EMBL/GenBank/DDBJ whole genome shotgun (WGS) entry which is preliminary data.</text>
</comment>
<proteinExistence type="predicted"/>
<protein>
    <submittedName>
        <fullName evidence="2">Uncharacterized protein</fullName>
    </submittedName>
</protein>
<organism evidence="2 3">
    <name type="scientific">Pseudomonas petrae</name>
    <dbReference type="NCBI Taxonomy" id="2912190"/>
    <lineage>
        <taxon>Bacteria</taxon>
        <taxon>Pseudomonadati</taxon>
        <taxon>Pseudomonadota</taxon>
        <taxon>Gammaproteobacteria</taxon>
        <taxon>Pseudomonadales</taxon>
        <taxon>Pseudomonadaceae</taxon>
        <taxon>Pseudomonas</taxon>
    </lineage>
</organism>